<dbReference type="AlphaFoldDB" id="A0A1X7U0P2"/>
<name>A0A1X7U0P2_AMPQE</name>
<proteinExistence type="predicted"/>
<evidence type="ECO:0000313" key="2">
    <source>
        <dbReference type="EnsemblMetazoa" id="Aqu2.1.21158_001"/>
    </source>
</evidence>
<dbReference type="InParanoid" id="A0A1X7U0P2"/>
<organism evidence="2">
    <name type="scientific">Amphimedon queenslandica</name>
    <name type="common">Sponge</name>
    <dbReference type="NCBI Taxonomy" id="400682"/>
    <lineage>
        <taxon>Eukaryota</taxon>
        <taxon>Metazoa</taxon>
        <taxon>Porifera</taxon>
        <taxon>Demospongiae</taxon>
        <taxon>Heteroscleromorpha</taxon>
        <taxon>Haplosclerida</taxon>
        <taxon>Niphatidae</taxon>
        <taxon>Amphimedon</taxon>
    </lineage>
</organism>
<protein>
    <submittedName>
        <fullName evidence="2">Uncharacterized protein</fullName>
    </submittedName>
</protein>
<evidence type="ECO:0000256" key="1">
    <source>
        <dbReference type="SAM" id="Phobius"/>
    </source>
</evidence>
<sequence length="83" mass="7975">MGVNLKMGTAYDITGRVNSIWGLPRENSRQAKGNTSNKGRNMAIGALIGGGAGATVGSIAGPPGTLVGGLVGAGVGAVVGLIA</sequence>
<keyword evidence="1" id="KW-0812">Transmembrane</keyword>
<keyword evidence="1" id="KW-0472">Membrane</keyword>
<feature type="transmembrane region" description="Helical" evidence="1">
    <location>
        <begin position="42"/>
        <end position="60"/>
    </location>
</feature>
<accession>A0A1X7U0P2</accession>
<keyword evidence="1" id="KW-1133">Transmembrane helix</keyword>
<feature type="transmembrane region" description="Helical" evidence="1">
    <location>
        <begin position="66"/>
        <end position="82"/>
    </location>
</feature>
<reference evidence="2" key="1">
    <citation type="submission" date="2017-05" db="UniProtKB">
        <authorList>
            <consortium name="EnsemblMetazoa"/>
        </authorList>
    </citation>
    <scope>IDENTIFICATION</scope>
</reference>
<dbReference type="EnsemblMetazoa" id="Aqu2.1.21158_001">
    <property type="protein sequence ID" value="Aqu2.1.21158_001"/>
    <property type="gene ID" value="Aqu2.1.21158"/>
</dbReference>